<feature type="transmembrane region" description="Helical" evidence="1">
    <location>
        <begin position="319"/>
        <end position="340"/>
    </location>
</feature>
<dbReference type="EMBL" id="BMMX01000035">
    <property type="protein sequence ID" value="GGL10683.1"/>
    <property type="molecule type" value="Genomic_DNA"/>
</dbReference>
<dbReference type="RefSeq" id="WP_229716164.1">
    <property type="nucleotide sequence ID" value="NZ_BMMX01000035.1"/>
</dbReference>
<reference evidence="2" key="2">
    <citation type="submission" date="2020-09" db="EMBL/GenBank/DDBJ databases">
        <authorList>
            <person name="Sun Q."/>
            <person name="Zhou Y."/>
        </authorList>
    </citation>
    <scope>NUCLEOTIDE SEQUENCE</scope>
    <source>
        <strain evidence="2">CGMCC 4.7299</strain>
    </source>
</reference>
<keyword evidence="1" id="KW-1133">Transmembrane helix</keyword>
<gene>
    <name evidence="2" type="ORF">GCM10012284_51800</name>
</gene>
<dbReference type="AlphaFoldDB" id="A0A8J3FRD7"/>
<feature type="transmembrane region" description="Helical" evidence="1">
    <location>
        <begin position="346"/>
        <end position="370"/>
    </location>
</feature>
<keyword evidence="1" id="KW-0812">Transmembrane</keyword>
<protein>
    <submittedName>
        <fullName evidence="2">Uncharacterized protein</fullName>
    </submittedName>
</protein>
<evidence type="ECO:0000313" key="2">
    <source>
        <dbReference type="EMBL" id="GGL10683.1"/>
    </source>
</evidence>
<accession>A0A8J3FRD7</accession>
<feature type="transmembrane region" description="Helical" evidence="1">
    <location>
        <begin position="293"/>
        <end position="312"/>
    </location>
</feature>
<name>A0A8J3FRD7_9ACTN</name>
<sequence>MTVSLSRRTPYRREHTCGAHAMPLRREGLLSVAMRCALYLGPLSVAIAAAGPLDLVGAPVLLPVLVLGWSAAQALTSLGVAVAGTAGRAAAARLVAGGFAIAGVLWSAYVWVAPGAWLGPSRIMAGVVGIGALTSLATVTAALVTRSEVAVVRWSVPCWVLAVITLAGGSGASAVSAETLLPAAIVVAAVRAYRPVIGRTVPNRPPLGAPAVRRGAGFLALGAAQAGAVAVLCVTGPNAARIPLLVAVPLVEALVAGHARTVATRTVGALLLPVVVAAPLVLGAAQVPAARTALLATSAGILLSGILAATVVLAARGRLIVAVVSAGAAPAAILALPLLPGPTPPFLPAVVAVLAAIHLLGLPTVANTVADHRRTS</sequence>
<organism evidence="2 3">
    <name type="scientific">Mangrovihabitans endophyticus</name>
    <dbReference type="NCBI Taxonomy" id="1751298"/>
    <lineage>
        <taxon>Bacteria</taxon>
        <taxon>Bacillati</taxon>
        <taxon>Actinomycetota</taxon>
        <taxon>Actinomycetes</taxon>
        <taxon>Micromonosporales</taxon>
        <taxon>Micromonosporaceae</taxon>
        <taxon>Mangrovihabitans</taxon>
    </lineage>
</organism>
<feature type="transmembrane region" description="Helical" evidence="1">
    <location>
        <begin position="32"/>
        <end position="53"/>
    </location>
</feature>
<reference evidence="2" key="1">
    <citation type="journal article" date="2014" name="Int. J. Syst. Evol. Microbiol.">
        <title>Complete genome sequence of Corynebacterium casei LMG S-19264T (=DSM 44701T), isolated from a smear-ripened cheese.</title>
        <authorList>
            <consortium name="US DOE Joint Genome Institute (JGI-PGF)"/>
            <person name="Walter F."/>
            <person name="Albersmeier A."/>
            <person name="Kalinowski J."/>
            <person name="Ruckert C."/>
        </authorList>
    </citation>
    <scope>NUCLEOTIDE SEQUENCE</scope>
    <source>
        <strain evidence="2">CGMCC 4.7299</strain>
    </source>
</reference>
<feature type="transmembrane region" description="Helical" evidence="1">
    <location>
        <begin position="90"/>
        <end position="111"/>
    </location>
</feature>
<dbReference type="Proteomes" id="UP000656042">
    <property type="component" value="Unassembled WGS sequence"/>
</dbReference>
<comment type="caution">
    <text evidence="2">The sequence shown here is derived from an EMBL/GenBank/DDBJ whole genome shotgun (WGS) entry which is preliminary data.</text>
</comment>
<evidence type="ECO:0000256" key="1">
    <source>
        <dbReference type="SAM" id="Phobius"/>
    </source>
</evidence>
<proteinExistence type="predicted"/>
<keyword evidence="1" id="KW-0472">Membrane</keyword>
<keyword evidence="3" id="KW-1185">Reference proteome</keyword>
<feature type="transmembrane region" description="Helical" evidence="1">
    <location>
        <begin position="59"/>
        <end position="83"/>
    </location>
</feature>
<evidence type="ECO:0000313" key="3">
    <source>
        <dbReference type="Proteomes" id="UP000656042"/>
    </source>
</evidence>
<feature type="transmembrane region" description="Helical" evidence="1">
    <location>
        <begin position="269"/>
        <end position="287"/>
    </location>
</feature>
<feature type="transmembrane region" description="Helical" evidence="1">
    <location>
        <begin position="123"/>
        <end position="144"/>
    </location>
</feature>